<feature type="transmembrane region" description="Helical" evidence="1">
    <location>
        <begin position="115"/>
        <end position="134"/>
    </location>
</feature>
<dbReference type="EMBL" id="SADE01000001">
    <property type="protein sequence ID" value="RVU39667.1"/>
    <property type="molecule type" value="Genomic_DNA"/>
</dbReference>
<dbReference type="InterPro" id="IPR045708">
    <property type="entry name" value="DUF6064"/>
</dbReference>
<proteinExistence type="predicted"/>
<dbReference type="RefSeq" id="WP_127765038.1">
    <property type="nucleotide sequence ID" value="NZ_SADE01000001.1"/>
</dbReference>
<feature type="transmembrane region" description="Helical" evidence="1">
    <location>
        <begin position="12"/>
        <end position="39"/>
    </location>
</feature>
<keyword evidence="1" id="KW-1133">Transmembrane helix</keyword>
<feature type="transmembrane region" description="Helical" evidence="1">
    <location>
        <begin position="169"/>
        <end position="189"/>
    </location>
</feature>
<name>A0A437QYT0_9PROT</name>
<evidence type="ECO:0000313" key="3">
    <source>
        <dbReference type="Proteomes" id="UP000287447"/>
    </source>
</evidence>
<gene>
    <name evidence="2" type="ORF">EOI86_10720</name>
</gene>
<evidence type="ECO:0000256" key="1">
    <source>
        <dbReference type="SAM" id="Phobius"/>
    </source>
</evidence>
<dbReference type="Pfam" id="PF19540">
    <property type="entry name" value="DUF6064"/>
    <property type="match status" value="1"/>
</dbReference>
<dbReference type="AlphaFoldDB" id="A0A437QYT0"/>
<dbReference type="OrthoDB" id="581693at2"/>
<feature type="transmembrane region" description="Helical" evidence="1">
    <location>
        <begin position="140"/>
        <end position="162"/>
    </location>
</feature>
<feature type="transmembrane region" description="Helical" evidence="1">
    <location>
        <begin position="195"/>
        <end position="213"/>
    </location>
</feature>
<dbReference type="Proteomes" id="UP000287447">
    <property type="component" value="Unassembled WGS sequence"/>
</dbReference>
<protein>
    <submittedName>
        <fullName evidence="2">Uncharacterized protein</fullName>
    </submittedName>
</protein>
<comment type="caution">
    <text evidence="2">The sequence shown here is derived from an EMBL/GenBank/DDBJ whole genome shotgun (WGS) entry which is preliminary data.</text>
</comment>
<keyword evidence="3" id="KW-1185">Reference proteome</keyword>
<accession>A0A437QYT0</accession>
<keyword evidence="1" id="KW-0472">Membrane</keyword>
<feature type="transmembrane region" description="Helical" evidence="1">
    <location>
        <begin position="81"/>
        <end position="103"/>
    </location>
</feature>
<feature type="transmembrane region" description="Helical" evidence="1">
    <location>
        <begin position="51"/>
        <end position="69"/>
    </location>
</feature>
<evidence type="ECO:0000313" key="2">
    <source>
        <dbReference type="EMBL" id="RVU39667.1"/>
    </source>
</evidence>
<sequence length="220" mass="23948">MNRLIPYSDEVYAYLLTAYIEGYAAVEVIVGLALVVFLIKGAGASRLSCRGTAVCLAMLWAWIGIGFYWHTYQPLNWAGTYFGWAALTEAVLIGAWGATTGGLRPDVGKAVPSHWAGLLGLVLAALIGPFMRLYSGDTVVAVQAIGVTPLATITATLSLFLLNRTRIPFWLFPLPVMLLVWESIRALVLFVMQDIVLLIIATVVLICLVHRLSKPGKSRL</sequence>
<organism evidence="2 3">
    <name type="scientific">Hwanghaeella grinnelliae</name>
    <dbReference type="NCBI Taxonomy" id="2500179"/>
    <lineage>
        <taxon>Bacteria</taxon>
        <taxon>Pseudomonadati</taxon>
        <taxon>Pseudomonadota</taxon>
        <taxon>Alphaproteobacteria</taxon>
        <taxon>Rhodospirillales</taxon>
        <taxon>Rhodospirillaceae</taxon>
        <taxon>Hwanghaeella</taxon>
    </lineage>
</organism>
<keyword evidence="1" id="KW-0812">Transmembrane</keyword>
<reference evidence="3" key="1">
    <citation type="submission" date="2019-01" db="EMBL/GenBank/DDBJ databases">
        <title>Gri0909 isolated from a small marine red alga.</title>
        <authorList>
            <person name="Kim J."/>
            <person name="Jeong S.E."/>
            <person name="Jeon C.O."/>
        </authorList>
    </citation>
    <scope>NUCLEOTIDE SEQUENCE [LARGE SCALE GENOMIC DNA]</scope>
    <source>
        <strain evidence="3">Gri0909</strain>
    </source>
</reference>